<dbReference type="Gene3D" id="1.10.10.830">
    <property type="entry name" value="Ile-tRNA synthetase CP2 domain-like"/>
    <property type="match status" value="1"/>
</dbReference>
<comment type="function">
    <text evidence="8 10">Catalyzes the attachment of isoleucine to tRNA(Ile). As IleRS can inadvertently accommodate and process structurally similar amino acids such as valine, to avoid such errors it has two additional distinct tRNA(Ile)-dependent editing activities. One activity is designated as 'pretransfer' editing and involves the hydrolysis of activated Val-AMP. The other activity is designated 'posttransfer' editing and involves deacylation of mischarged Val-tRNA(Ile).</text>
</comment>
<feature type="binding site" evidence="10">
    <location>
        <position position="883"/>
    </location>
    <ligand>
        <name>Zn(2+)</name>
        <dbReference type="ChEBI" id="CHEBI:29105"/>
    </ligand>
</feature>
<comment type="caution">
    <text evidence="14">The sequence shown here is derived from an EMBL/GenBank/DDBJ whole genome shotgun (WGS) entry which is preliminary data.</text>
</comment>
<evidence type="ECO:0000256" key="4">
    <source>
        <dbReference type="ARBA" id="ARBA00022741"/>
    </source>
</evidence>
<dbReference type="EMBL" id="QRPK01000013">
    <property type="protein sequence ID" value="RHM13296.1"/>
    <property type="molecule type" value="Genomic_DNA"/>
</dbReference>
<dbReference type="GO" id="GO:0004822">
    <property type="term" value="F:isoleucine-tRNA ligase activity"/>
    <property type="evidence" value="ECO:0007669"/>
    <property type="project" value="UniProtKB-UniRule"/>
</dbReference>
<dbReference type="FunFam" id="3.90.740.10:FF:000006">
    <property type="entry name" value="Isoleucine--tRNA ligase"/>
    <property type="match status" value="1"/>
</dbReference>
<reference evidence="13" key="2">
    <citation type="submission" date="2021-02" db="EMBL/GenBank/DDBJ databases">
        <title>Infant gut strain persistence is associated with maternal origin, phylogeny, and functional potential including surface adhesion and iron acquisition.</title>
        <authorList>
            <person name="Lou Y.C."/>
        </authorList>
    </citation>
    <scope>NUCLEOTIDE SEQUENCE</scope>
    <source>
        <strain evidence="13">L3_108_103G1_dasL3_108_103G1_concoct_2</strain>
    </source>
</reference>
<reference evidence="14 15" key="1">
    <citation type="submission" date="2018-08" db="EMBL/GenBank/DDBJ databases">
        <title>A genome reference for cultivated species of the human gut microbiota.</title>
        <authorList>
            <person name="Zou Y."/>
            <person name="Xue W."/>
            <person name="Luo G."/>
        </authorList>
    </citation>
    <scope>NUCLEOTIDE SEQUENCE [LARGE SCALE GENOMIC DNA]</scope>
    <source>
        <strain evidence="14 15">AF35-6BH</strain>
    </source>
</reference>
<dbReference type="Proteomes" id="UP000284868">
    <property type="component" value="Unassembled WGS sequence"/>
</dbReference>
<evidence type="ECO:0000256" key="9">
    <source>
        <dbReference type="ARBA" id="ARBA00048359"/>
    </source>
</evidence>
<dbReference type="PROSITE" id="PS00178">
    <property type="entry name" value="AA_TRNA_LIGASE_I"/>
    <property type="match status" value="1"/>
</dbReference>
<keyword evidence="10" id="KW-0862">Zinc</keyword>
<dbReference type="RefSeq" id="WP_118365434.1">
    <property type="nucleotide sequence ID" value="NZ_CAJKGD010000022.1"/>
</dbReference>
<dbReference type="CDD" id="cd07960">
    <property type="entry name" value="Anticodon_Ia_Ile_BEm"/>
    <property type="match status" value="1"/>
</dbReference>
<feature type="binding site" evidence="10">
    <location>
        <position position="552"/>
    </location>
    <ligand>
        <name>L-isoleucyl-5'-AMP</name>
        <dbReference type="ChEBI" id="CHEBI:178002"/>
    </ligand>
</feature>
<evidence type="ECO:0000256" key="8">
    <source>
        <dbReference type="ARBA" id="ARBA00025217"/>
    </source>
</evidence>
<dbReference type="InterPro" id="IPR033708">
    <property type="entry name" value="Anticodon_Ile_BEm"/>
</dbReference>
<dbReference type="GO" id="GO:0005829">
    <property type="term" value="C:cytosol"/>
    <property type="evidence" value="ECO:0007669"/>
    <property type="project" value="TreeGrafter"/>
</dbReference>
<evidence type="ECO:0000256" key="5">
    <source>
        <dbReference type="ARBA" id="ARBA00022840"/>
    </source>
</evidence>
<feature type="binding site" evidence="10">
    <location>
        <position position="886"/>
    </location>
    <ligand>
        <name>Zn(2+)</name>
        <dbReference type="ChEBI" id="CHEBI:29105"/>
    </ligand>
</feature>
<dbReference type="SUPFAM" id="SSF52374">
    <property type="entry name" value="Nucleotidylyl transferase"/>
    <property type="match status" value="1"/>
</dbReference>
<feature type="short sequence motif" description="'HIGH' region" evidence="10">
    <location>
        <begin position="57"/>
        <end position="67"/>
    </location>
</feature>
<dbReference type="Gene3D" id="3.40.50.620">
    <property type="entry name" value="HUPs"/>
    <property type="match status" value="2"/>
</dbReference>
<comment type="similarity">
    <text evidence="1 10">Belongs to the class-I aminoacyl-tRNA synthetase family. IleS type 1 subfamily.</text>
</comment>
<gene>
    <name evidence="10 13" type="primary">ileS</name>
    <name evidence="14" type="ORF">DWZ83_04155</name>
    <name evidence="13" type="ORF">KHZ85_07855</name>
</gene>
<evidence type="ECO:0000256" key="10">
    <source>
        <dbReference type="HAMAP-Rule" id="MF_02002"/>
    </source>
</evidence>
<keyword evidence="7 10" id="KW-0030">Aminoacyl-tRNA synthetase</keyword>
<dbReference type="FunFam" id="1.10.10.830:FF:000001">
    <property type="entry name" value="Isoleucine--tRNA ligase"/>
    <property type="match status" value="1"/>
</dbReference>
<dbReference type="PANTHER" id="PTHR42765">
    <property type="entry name" value="SOLEUCYL-TRNA SYNTHETASE"/>
    <property type="match status" value="1"/>
</dbReference>
<keyword evidence="4 10" id="KW-0547">Nucleotide-binding</keyword>
<feature type="binding site" evidence="10">
    <location>
        <position position="899"/>
    </location>
    <ligand>
        <name>Zn(2+)</name>
        <dbReference type="ChEBI" id="CHEBI:29105"/>
    </ligand>
</feature>
<dbReference type="InterPro" id="IPR009008">
    <property type="entry name" value="Val/Leu/Ile-tRNA-synth_edit"/>
</dbReference>
<dbReference type="InterPro" id="IPR013155">
    <property type="entry name" value="M/V/L/I-tRNA-synth_anticd-bd"/>
</dbReference>
<dbReference type="GO" id="GO:0000049">
    <property type="term" value="F:tRNA binding"/>
    <property type="evidence" value="ECO:0007669"/>
    <property type="project" value="InterPro"/>
</dbReference>
<evidence type="ECO:0000259" key="11">
    <source>
        <dbReference type="Pfam" id="PF00133"/>
    </source>
</evidence>
<feature type="short sequence motif" description="'KMSKS' region" evidence="10">
    <location>
        <begin position="593"/>
        <end position="597"/>
    </location>
</feature>
<dbReference type="InterPro" id="IPR014729">
    <property type="entry name" value="Rossmann-like_a/b/a_fold"/>
</dbReference>
<dbReference type="NCBIfam" id="TIGR00392">
    <property type="entry name" value="ileS"/>
    <property type="match status" value="1"/>
</dbReference>
<comment type="subunit">
    <text evidence="10">Monomer.</text>
</comment>
<sequence length="908" mass="103604">MEYKDTLLMPKTGFEMRGKLPTKEPGFQQRWQSSHIYEKMLAKREGCEPFVLHDGPPYANGDIHLGHALNKILKDVIVRSHFMDGYYTPYIPGWDTHGLPIETAITKLGHDRKKMGISEFRKLCYDYALEQVERQKKGFLSLGSVGDYDNAYVTLTKEFEEEQIRIFGKMAMDGLIYKGLKPVYWSPSSESALAEAEIEYHDIKSPTIFVKFMVKDGKGILDNDCAFVIWTTTPWTIPANLAICLNKDFTYALVETEKGKLIVLEELMDSLFDKFGLETRNKLATFKGKELEMITCAHPLYDRESLVILGDHVTADAGTGCVHTAPGFGADDFFVGQKYGLPAYCNVDEHGCMMKEAGEWLEGQYVDDANKTVTQKLDEIGALLKLEFITHSYPHDWRTKKPIIFRATTQWFASIDKIRTQLLDEIDKVDWIPKWGQQRMHNMIADRGDWCISRQRAWGVPIPIFYAEDETPIMDEKVFEHVAKLIGEYGSNIWFEKEAKDLLPEGYTHPKSPNGIFTKETDTMDVWFDSGSSHTGAMLKKGLSYPADLYFEGSDQYRGWFNSSLIVGTAVHGQAPYKQVLSHGFVMDGKGVKMSKSQWNAVAPGEITKKFGADILRLWAASVDYQADCSMSDEIMKQVSENYRKVRNTFRFLLANINEEDFTKEDLVDIATLPELDKYMLLQLNEVNDKAKKAYKEYCFADVTTMLTTLMTNDFSAYYLDYTKDILYIEKKDDVRRRQVQTVLYHAVNVLMRLWAPILPHTAEEVNDFFHGEEESVHLGSFASNLVIEHADEIKTDMERMLLLRSDIFKALEEARGEKVIGKSLEAHVIVHVSDEDRALIEKVCGSHFHQWLIVSKVSFSVDELTPYEVCSASVEKCDGHVCPRCWNITDSTAEDGLCERCAKVLKA</sequence>
<proteinExistence type="inferred from homology"/>
<dbReference type="FunFam" id="3.40.50.620:FF:000152">
    <property type="entry name" value="Isoleucine--tRNA ligase"/>
    <property type="match status" value="1"/>
</dbReference>
<dbReference type="InterPro" id="IPR002300">
    <property type="entry name" value="aa-tRNA-synth_Ia"/>
</dbReference>
<dbReference type="PRINTS" id="PR00984">
    <property type="entry name" value="TRNASYNTHILE"/>
</dbReference>
<dbReference type="Proteomes" id="UP000753219">
    <property type="component" value="Unassembled WGS sequence"/>
</dbReference>
<evidence type="ECO:0000256" key="2">
    <source>
        <dbReference type="ARBA" id="ARBA00022490"/>
    </source>
</evidence>
<dbReference type="PANTHER" id="PTHR42765:SF1">
    <property type="entry name" value="ISOLEUCINE--TRNA LIGASE, MITOCHONDRIAL"/>
    <property type="match status" value="1"/>
</dbReference>
<dbReference type="InterPro" id="IPR001412">
    <property type="entry name" value="aa-tRNA-synth_I_CS"/>
</dbReference>
<evidence type="ECO:0000313" key="15">
    <source>
        <dbReference type="Proteomes" id="UP000284868"/>
    </source>
</evidence>
<dbReference type="Gene3D" id="1.10.730.20">
    <property type="match status" value="1"/>
</dbReference>
<dbReference type="GO" id="GO:0002161">
    <property type="term" value="F:aminoacyl-tRNA deacylase activity"/>
    <property type="evidence" value="ECO:0007669"/>
    <property type="project" value="InterPro"/>
</dbReference>
<feature type="binding site" evidence="10">
    <location>
        <position position="596"/>
    </location>
    <ligand>
        <name>ATP</name>
        <dbReference type="ChEBI" id="CHEBI:30616"/>
    </ligand>
</feature>
<dbReference type="SUPFAM" id="SSF50677">
    <property type="entry name" value="ValRS/IleRS/LeuRS editing domain"/>
    <property type="match status" value="1"/>
</dbReference>
<comment type="subcellular location">
    <subcellularLocation>
        <location evidence="10">Cytoplasm</location>
    </subcellularLocation>
</comment>
<keyword evidence="5 10" id="KW-0067">ATP-binding</keyword>
<dbReference type="EMBL" id="JAGZMZ010000020">
    <property type="protein sequence ID" value="MBS4884665.1"/>
    <property type="molecule type" value="Genomic_DNA"/>
</dbReference>
<dbReference type="GO" id="GO:0008270">
    <property type="term" value="F:zinc ion binding"/>
    <property type="evidence" value="ECO:0007669"/>
    <property type="project" value="UniProtKB-UniRule"/>
</dbReference>
<accession>A0A415PL33</accession>
<dbReference type="InterPro" id="IPR023585">
    <property type="entry name" value="Ile-tRNA-ligase_type1"/>
</dbReference>
<dbReference type="GO" id="GO:0005524">
    <property type="term" value="F:ATP binding"/>
    <property type="evidence" value="ECO:0007669"/>
    <property type="project" value="UniProtKB-UniRule"/>
</dbReference>
<dbReference type="CDD" id="cd00818">
    <property type="entry name" value="IleRS_core"/>
    <property type="match status" value="1"/>
</dbReference>
<evidence type="ECO:0000256" key="7">
    <source>
        <dbReference type="ARBA" id="ARBA00023146"/>
    </source>
</evidence>
<keyword evidence="15" id="KW-1185">Reference proteome</keyword>
<evidence type="ECO:0000256" key="3">
    <source>
        <dbReference type="ARBA" id="ARBA00022598"/>
    </source>
</evidence>
<evidence type="ECO:0000259" key="12">
    <source>
        <dbReference type="Pfam" id="PF08264"/>
    </source>
</evidence>
<feature type="domain" description="Methionyl/Valyl/Leucyl/Isoleucyl-tRNA synthetase anticodon-binding" evidence="12">
    <location>
        <begin position="677"/>
        <end position="830"/>
    </location>
</feature>
<dbReference type="InterPro" id="IPR002301">
    <property type="entry name" value="Ile-tRNA-ligase"/>
</dbReference>
<dbReference type="InterPro" id="IPR009080">
    <property type="entry name" value="tRNAsynth_Ia_anticodon-bd"/>
</dbReference>
<dbReference type="Pfam" id="PF08264">
    <property type="entry name" value="Anticodon_1"/>
    <property type="match status" value="1"/>
</dbReference>
<evidence type="ECO:0000313" key="14">
    <source>
        <dbReference type="EMBL" id="RHM13296.1"/>
    </source>
</evidence>
<keyword evidence="10" id="KW-0479">Metal-binding</keyword>
<dbReference type="Pfam" id="PF00133">
    <property type="entry name" value="tRNA-synt_1"/>
    <property type="match status" value="1"/>
</dbReference>
<keyword evidence="6 10" id="KW-0648">Protein biosynthesis</keyword>
<evidence type="ECO:0000313" key="13">
    <source>
        <dbReference type="EMBL" id="MBS4884665.1"/>
    </source>
</evidence>
<dbReference type="GO" id="GO:0006428">
    <property type="term" value="P:isoleucyl-tRNA aminoacylation"/>
    <property type="evidence" value="ECO:0007669"/>
    <property type="project" value="UniProtKB-UniRule"/>
</dbReference>
<evidence type="ECO:0000256" key="1">
    <source>
        <dbReference type="ARBA" id="ARBA00006887"/>
    </source>
</evidence>
<comment type="cofactor">
    <cofactor evidence="10">
        <name>Zn(2+)</name>
        <dbReference type="ChEBI" id="CHEBI:29105"/>
    </cofactor>
    <text evidence="10">Binds 1 zinc ion per subunit.</text>
</comment>
<comment type="catalytic activity">
    <reaction evidence="9 10">
        <text>tRNA(Ile) + L-isoleucine + ATP = L-isoleucyl-tRNA(Ile) + AMP + diphosphate</text>
        <dbReference type="Rhea" id="RHEA:11060"/>
        <dbReference type="Rhea" id="RHEA-COMP:9666"/>
        <dbReference type="Rhea" id="RHEA-COMP:9695"/>
        <dbReference type="ChEBI" id="CHEBI:30616"/>
        <dbReference type="ChEBI" id="CHEBI:33019"/>
        <dbReference type="ChEBI" id="CHEBI:58045"/>
        <dbReference type="ChEBI" id="CHEBI:78442"/>
        <dbReference type="ChEBI" id="CHEBI:78528"/>
        <dbReference type="ChEBI" id="CHEBI:456215"/>
        <dbReference type="EC" id="6.1.1.5"/>
    </reaction>
</comment>
<feature type="binding site" evidence="10">
    <location>
        <position position="902"/>
    </location>
    <ligand>
        <name>Zn(2+)</name>
        <dbReference type="ChEBI" id="CHEBI:29105"/>
    </ligand>
</feature>
<feature type="domain" description="Aminoacyl-tRNA synthetase class Ia" evidence="11">
    <location>
        <begin position="28"/>
        <end position="632"/>
    </location>
</feature>
<dbReference type="EC" id="6.1.1.5" evidence="10"/>
<organism evidence="14 15">
    <name type="scientific">Amedibacillus dolichus</name>
    <dbReference type="NCBI Taxonomy" id="31971"/>
    <lineage>
        <taxon>Bacteria</taxon>
        <taxon>Bacillati</taxon>
        <taxon>Bacillota</taxon>
        <taxon>Erysipelotrichia</taxon>
        <taxon>Erysipelotrichales</taxon>
        <taxon>Erysipelotrichaceae</taxon>
        <taxon>Amedibacillus</taxon>
    </lineage>
</organism>
<name>A0A415PL33_9FIRM</name>
<keyword evidence="2 10" id="KW-0963">Cytoplasm</keyword>
<keyword evidence="3 10" id="KW-0436">Ligase</keyword>
<dbReference type="HAMAP" id="MF_02002">
    <property type="entry name" value="Ile_tRNA_synth_type1"/>
    <property type="match status" value="1"/>
</dbReference>
<evidence type="ECO:0000256" key="6">
    <source>
        <dbReference type="ARBA" id="ARBA00022917"/>
    </source>
</evidence>
<dbReference type="InterPro" id="IPR050081">
    <property type="entry name" value="Ile-tRNA_ligase"/>
</dbReference>
<dbReference type="AlphaFoldDB" id="A0A415PL33"/>
<comment type="domain">
    <text evidence="10">IleRS has two distinct active sites: one for aminoacylation and one for editing. The misactivated valine is translocated from the active site to the editing site, which sterically excludes the correctly activated isoleucine. The single editing site contains two valyl binding pockets, one specific for each substrate (Val-AMP or Val-tRNA(Ile)).</text>
</comment>
<dbReference type="OrthoDB" id="9810365at2"/>
<protein>
    <recommendedName>
        <fullName evidence="10">Isoleucine--tRNA ligase</fullName>
        <ecNumber evidence="10">6.1.1.5</ecNumber>
    </recommendedName>
    <alternativeName>
        <fullName evidence="10">Isoleucyl-tRNA synthetase</fullName>
        <shortName evidence="10">IleRS</shortName>
    </alternativeName>
</protein>
<dbReference type="SUPFAM" id="SSF47323">
    <property type="entry name" value="Anticodon-binding domain of a subclass of class I aminoacyl-tRNA synthetases"/>
    <property type="match status" value="1"/>
</dbReference>